<dbReference type="Pfam" id="PF13715">
    <property type="entry name" value="CarbopepD_reg_2"/>
    <property type="match status" value="1"/>
</dbReference>
<dbReference type="SUPFAM" id="SSF49464">
    <property type="entry name" value="Carboxypeptidase regulatory domain-like"/>
    <property type="match status" value="1"/>
</dbReference>
<comment type="caution">
    <text evidence="10">The sequence shown here is derived from an EMBL/GenBank/DDBJ whole genome shotgun (WGS) entry which is preliminary data.</text>
</comment>
<dbReference type="Pfam" id="PF14905">
    <property type="entry name" value="OMP_b-brl_3"/>
    <property type="match status" value="1"/>
</dbReference>
<proteinExistence type="predicted"/>
<dbReference type="GO" id="GO:0015344">
    <property type="term" value="F:siderophore uptake transmembrane transporter activity"/>
    <property type="evidence" value="ECO:0007669"/>
    <property type="project" value="TreeGrafter"/>
</dbReference>
<evidence type="ECO:0000256" key="6">
    <source>
        <dbReference type="ARBA" id="ARBA00023136"/>
    </source>
</evidence>
<keyword evidence="2" id="KW-0813">Transport</keyword>
<keyword evidence="3" id="KW-1134">Transmembrane beta strand</keyword>
<keyword evidence="4" id="KW-0812">Transmembrane</keyword>
<evidence type="ECO:0000256" key="7">
    <source>
        <dbReference type="ARBA" id="ARBA00023237"/>
    </source>
</evidence>
<evidence type="ECO:0000313" key="10">
    <source>
        <dbReference type="EMBL" id="TCL65627.1"/>
    </source>
</evidence>
<comment type="subcellular location">
    <subcellularLocation>
        <location evidence="1">Cell outer membrane</location>
        <topology evidence="1">Multi-pass membrane protein</topology>
    </subcellularLocation>
</comment>
<feature type="domain" description="TonB-dependent receptor plug" evidence="8">
    <location>
        <begin position="102"/>
        <end position="192"/>
    </location>
</feature>
<gene>
    <name evidence="10" type="ORF">EV196_105292</name>
</gene>
<keyword evidence="6" id="KW-0472">Membrane</keyword>
<evidence type="ECO:0000256" key="4">
    <source>
        <dbReference type="ARBA" id="ARBA00022692"/>
    </source>
</evidence>
<dbReference type="Gene3D" id="2.40.170.20">
    <property type="entry name" value="TonB-dependent receptor, beta-barrel domain"/>
    <property type="match status" value="1"/>
</dbReference>
<dbReference type="InterPro" id="IPR039426">
    <property type="entry name" value="TonB-dep_rcpt-like"/>
</dbReference>
<evidence type="ECO:0000259" key="9">
    <source>
        <dbReference type="Pfam" id="PF14905"/>
    </source>
</evidence>
<dbReference type="InterPro" id="IPR041700">
    <property type="entry name" value="OMP_b-brl_3"/>
</dbReference>
<dbReference type="GO" id="GO:0044718">
    <property type="term" value="P:siderophore transmembrane transport"/>
    <property type="evidence" value="ECO:0007669"/>
    <property type="project" value="TreeGrafter"/>
</dbReference>
<dbReference type="EMBL" id="SLUP01000005">
    <property type="protein sequence ID" value="TCL65627.1"/>
    <property type="molecule type" value="Genomic_DNA"/>
</dbReference>
<dbReference type="Gene3D" id="2.60.40.1120">
    <property type="entry name" value="Carboxypeptidase-like, regulatory domain"/>
    <property type="match status" value="1"/>
</dbReference>
<evidence type="ECO:0000259" key="8">
    <source>
        <dbReference type="Pfam" id="PF07715"/>
    </source>
</evidence>
<protein>
    <submittedName>
        <fullName evidence="10">TonB-dependent receptor-like protein</fullName>
    </submittedName>
</protein>
<keyword evidence="10" id="KW-0675">Receptor</keyword>
<dbReference type="AlphaFoldDB" id="A0A4V2QDU7"/>
<feature type="domain" description="Outer membrane protein beta-barrel" evidence="9">
    <location>
        <begin position="358"/>
        <end position="702"/>
    </location>
</feature>
<dbReference type="Gene3D" id="2.170.130.10">
    <property type="entry name" value="TonB-dependent receptor, plug domain"/>
    <property type="match status" value="1"/>
</dbReference>
<dbReference type="PANTHER" id="PTHR30069">
    <property type="entry name" value="TONB-DEPENDENT OUTER MEMBRANE RECEPTOR"/>
    <property type="match status" value="1"/>
</dbReference>
<evidence type="ECO:0000256" key="1">
    <source>
        <dbReference type="ARBA" id="ARBA00004571"/>
    </source>
</evidence>
<dbReference type="Proteomes" id="UP000295455">
    <property type="component" value="Unassembled WGS sequence"/>
</dbReference>
<dbReference type="InterPro" id="IPR008969">
    <property type="entry name" value="CarboxyPept-like_regulatory"/>
</dbReference>
<name>A0A4V2QDU7_9FLAO</name>
<dbReference type="PANTHER" id="PTHR30069:SF29">
    <property type="entry name" value="HEMOGLOBIN AND HEMOGLOBIN-HAPTOGLOBIN-BINDING PROTEIN 1-RELATED"/>
    <property type="match status" value="1"/>
</dbReference>
<sequence length="709" mass="81254">MIQGKIVDETTHNGLPYAEVTISNITPKDSVYGVITNAAGSFKISKIPYGSYQLVVSFMGYANHKKEIMVNTPTLELETILLKEKSEKLSEVLVKTSKPSIQYKVDRQVINASSFPSASVAMDLLTNIPSLQVDVNDNLKYRGDGIFKVYINGHPVQNGTDKLRQISADLIDKIEIITNPSVVYGSEGTAGIIQVLLKKNRLQGYAINANSKVSTLGDANGYLSLDKKSEKWGWYFNATGGESVWSQLDVVKEQTVIHGLLSYSTNINQSEKNGQKNLYIEAGFNYDLTDKDYLDLTFTLNPIKTNQFNDDLGAVIAQKNSIIDTGLQEIESYLLKSNRITKYHYIGGNLNFSHYFNKDKTHKLSAYADVSSYLSPYTERQLDEKQFVSETERLGYYNYEKNEFVLNAKLEYNYPITDETTLDAGIEMDLDDIPEIGSTSGTFDADDNLIPFSNQRNEQRIDFMQNVYSGFLNIKSSWKKFEYQFGLRMEHTDTKSNYQYVSIDGENIFVPAQHNFSKFFPSLHLLYNLNDNTQWVANYTRRINRASYYALVPVVEYADITTYYTGNADIKPSYINAYEMGFKNTWNDKSFLSIQVFHRKTIDVIEYFNYADEEGKLINTPENVGDSYSTGSEFMGNFKCNVWWETNVSISLFMYKIHVNFMDDDYSKNQFNHNFKWNNTFNFLGDYSLRLNMDYNGHRFQPKVIQKVL</sequence>
<evidence type="ECO:0000256" key="2">
    <source>
        <dbReference type="ARBA" id="ARBA00022448"/>
    </source>
</evidence>
<dbReference type="InterPro" id="IPR037066">
    <property type="entry name" value="Plug_dom_sf"/>
</dbReference>
<dbReference type="InterPro" id="IPR036942">
    <property type="entry name" value="Beta-barrel_TonB_sf"/>
</dbReference>
<keyword evidence="11" id="KW-1185">Reference proteome</keyword>
<dbReference type="Pfam" id="PF07715">
    <property type="entry name" value="Plug"/>
    <property type="match status" value="1"/>
</dbReference>
<accession>A0A4V2QDU7</accession>
<keyword evidence="7" id="KW-0998">Cell outer membrane</keyword>
<evidence type="ECO:0000313" key="11">
    <source>
        <dbReference type="Proteomes" id="UP000295455"/>
    </source>
</evidence>
<dbReference type="GO" id="GO:0009279">
    <property type="term" value="C:cell outer membrane"/>
    <property type="evidence" value="ECO:0007669"/>
    <property type="project" value="UniProtKB-SubCell"/>
</dbReference>
<dbReference type="InterPro" id="IPR012910">
    <property type="entry name" value="Plug_dom"/>
</dbReference>
<keyword evidence="5" id="KW-0732">Signal</keyword>
<evidence type="ECO:0000256" key="3">
    <source>
        <dbReference type="ARBA" id="ARBA00022452"/>
    </source>
</evidence>
<evidence type="ECO:0000256" key="5">
    <source>
        <dbReference type="ARBA" id="ARBA00022729"/>
    </source>
</evidence>
<reference evidence="10 11" key="1">
    <citation type="submission" date="2019-03" db="EMBL/GenBank/DDBJ databases">
        <title>Genomic Encyclopedia of Type Strains, Phase IV (KMG-IV): sequencing the most valuable type-strain genomes for metagenomic binning, comparative biology and taxonomic classification.</title>
        <authorList>
            <person name="Goeker M."/>
        </authorList>
    </citation>
    <scope>NUCLEOTIDE SEQUENCE [LARGE SCALE GENOMIC DNA]</scope>
    <source>
        <strain evidence="10 11">DSM 18792</strain>
    </source>
</reference>
<dbReference type="SUPFAM" id="SSF56935">
    <property type="entry name" value="Porins"/>
    <property type="match status" value="1"/>
</dbReference>
<organism evidence="10 11">
    <name type="scientific">Mariniflexile fucanivorans</name>
    <dbReference type="NCBI Taxonomy" id="264023"/>
    <lineage>
        <taxon>Bacteria</taxon>
        <taxon>Pseudomonadati</taxon>
        <taxon>Bacteroidota</taxon>
        <taxon>Flavobacteriia</taxon>
        <taxon>Flavobacteriales</taxon>
        <taxon>Flavobacteriaceae</taxon>
        <taxon>Mariniflexile</taxon>
    </lineage>
</organism>